<reference evidence="1" key="2">
    <citation type="journal article" date="2022" name="Res Sq">
        <title>Comparative Genomics Reveals Insights into the Divergent Evolution of Astigmatic Mites and Household Pest Adaptations.</title>
        <authorList>
            <person name="Xiong Q."/>
            <person name="Wan A.T.-Y."/>
            <person name="Liu X.-Y."/>
            <person name="Fung C.S.-H."/>
            <person name="Xiao X."/>
            <person name="Malainual N."/>
            <person name="Hou J."/>
            <person name="Wang L."/>
            <person name="Wang M."/>
            <person name="Yang K."/>
            <person name="Cui Y."/>
            <person name="Leung E."/>
            <person name="Nong W."/>
            <person name="Shin S.-K."/>
            <person name="Au S."/>
            <person name="Jeong K.Y."/>
            <person name="Chew F.T."/>
            <person name="Hui J."/>
            <person name="Leung T.F."/>
            <person name="Tungtrongchitr A."/>
            <person name="Zhong N."/>
            <person name="Liu Z."/>
            <person name="Tsui S."/>
        </authorList>
    </citation>
    <scope>NUCLEOTIDE SEQUENCE</scope>
    <source>
        <strain evidence="1">Derf</strain>
        <tissue evidence="1">Whole organism</tissue>
    </source>
</reference>
<organism evidence="1 2">
    <name type="scientific">Dermatophagoides farinae</name>
    <name type="common">American house dust mite</name>
    <dbReference type="NCBI Taxonomy" id="6954"/>
    <lineage>
        <taxon>Eukaryota</taxon>
        <taxon>Metazoa</taxon>
        <taxon>Ecdysozoa</taxon>
        <taxon>Arthropoda</taxon>
        <taxon>Chelicerata</taxon>
        <taxon>Arachnida</taxon>
        <taxon>Acari</taxon>
        <taxon>Acariformes</taxon>
        <taxon>Sarcoptiformes</taxon>
        <taxon>Astigmata</taxon>
        <taxon>Psoroptidia</taxon>
        <taxon>Analgoidea</taxon>
        <taxon>Pyroglyphidae</taxon>
        <taxon>Dermatophagoidinae</taxon>
        <taxon>Dermatophagoides</taxon>
    </lineage>
</organism>
<dbReference type="EMBL" id="ASGP02000009">
    <property type="protein sequence ID" value="KAH9491199.1"/>
    <property type="molecule type" value="Genomic_DNA"/>
</dbReference>
<gene>
    <name evidence="1" type="ORF">DERF_015930</name>
</gene>
<dbReference type="Proteomes" id="UP000790347">
    <property type="component" value="Unassembled WGS sequence"/>
</dbReference>
<evidence type="ECO:0000313" key="2">
    <source>
        <dbReference type="Proteomes" id="UP000790347"/>
    </source>
</evidence>
<comment type="caution">
    <text evidence="1">The sequence shown here is derived from an EMBL/GenBank/DDBJ whole genome shotgun (WGS) entry which is preliminary data.</text>
</comment>
<reference evidence="1" key="1">
    <citation type="submission" date="2013-05" db="EMBL/GenBank/DDBJ databases">
        <authorList>
            <person name="Yim A.K.Y."/>
            <person name="Chan T.F."/>
            <person name="Ji K.M."/>
            <person name="Liu X.Y."/>
            <person name="Zhou J.W."/>
            <person name="Li R.Q."/>
            <person name="Yang K.Y."/>
            <person name="Li J."/>
            <person name="Li M."/>
            <person name="Law P.T.W."/>
            <person name="Wu Y.L."/>
            <person name="Cai Z.L."/>
            <person name="Qin H."/>
            <person name="Bao Y."/>
            <person name="Leung R.K.K."/>
            <person name="Ng P.K.S."/>
            <person name="Zou J."/>
            <person name="Zhong X.J."/>
            <person name="Ran P.X."/>
            <person name="Zhong N.S."/>
            <person name="Liu Z.G."/>
            <person name="Tsui S.K.W."/>
        </authorList>
    </citation>
    <scope>NUCLEOTIDE SEQUENCE</scope>
    <source>
        <strain evidence="1">Derf</strain>
        <tissue evidence="1">Whole organism</tissue>
    </source>
</reference>
<accession>A0A922KT76</accession>
<proteinExistence type="predicted"/>
<protein>
    <submittedName>
        <fullName evidence="1">Uncharacterized protein</fullName>
    </submittedName>
</protein>
<name>A0A922KT76_DERFA</name>
<dbReference type="AlphaFoldDB" id="A0A922KT76"/>
<sequence length="59" mass="6382">MCLSRNDSDGWGQYYRPYAFDDGDAEAFSNSSIVDDVLMGLASAVSALVSPSAERPNVY</sequence>
<evidence type="ECO:0000313" key="1">
    <source>
        <dbReference type="EMBL" id="KAH9491199.1"/>
    </source>
</evidence>
<keyword evidence="2" id="KW-1185">Reference proteome</keyword>